<organism evidence="1">
    <name type="scientific">Fagus sylvatica</name>
    <name type="common">Beechnut</name>
    <dbReference type="NCBI Taxonomy" id="28930"/>
    <lineage>
        <taxon>Eukaryota</taxon>
        <taxon>Viridiplantae</taxon>
        <taxon>Streptophyta</taxon>
        <taxon>Embryophyta</taxon>
        <taxon>Tracheophyta</taxon>
        <taxon>Spermatophyta</taxon>
        <taxon>Magnoliopsida</taxon>
        <taxon>eudicotyledons</taxon>
        <taxon>Gunneridae</taxon>
        <taxon>Pentapetalae</taxon>
        <taxon>rosids</taxon>
        <taxon>fabids</taxon>
        <taxon>Fagales</taxon>
        <taxon>Fagaceae</taxon>
        <taxon>Fagus</taxon>
    </lineage>
</organism>
<dbReference type="AlphaFoldDB" id="A0A2N9GH38"/>
<dbReference type="PANTHER" id="PTHR47723:SF19">
    <property type="entry name" value="POLYNUCLEOTIDYL TRANSFERASE, RIBONUCLEASE H-LIKE SUPERFAMILY PROTEIN"/>
    <property type="match status" value="1"/>
</dbReference>
<accession>A0A2N9GH38</accession>
<evidence type="ECO:0000313" key="1">
    <source>
        <dbReference type="EMBL" id="SPC98758.1"/>
    </source>
</evidence>
<reference evidence="1" key="1">
    <citation type="submission" date="2018-02" db="EMBL/GenBank/DDBJ databases">
        <authorList>
            <person name="Cohen D.B."/>
            <person name="Kent A.D."/>
        </authorList>
    </citation>
    <scope>NUCLEOTIDE SEQUENCE</scope>
</reference>
<name>A0A2N9GH38_FAGSY</name>
<protein>
    <recommendedName>
        <fullName evidence="2">RNase H type-1 domain-containing protein</fullName>
    </recommendedName>
</protein>
<proteinExistence type="predicted"/>
<dbReference type="InterPro" id="IPR053151">
    <property type="entry name" value="RNase_H-like"/>
</dbReference>
<gene>
    <name evidence="1" type="ORF">FSB_LOCUS26640</name>
</gene>
<dbReference type="EMBL" id="OIVN01001898">
    <property type="protein sequence ID" value="SPC98758.1"/>
    <property type="molecule type" value="Genomic_DNA"/>
</dbReference>
<evidence type="ECO:0008006" key="2">
    <source>
        <dbReference type="Google" id="ProtNLM"/>
    </source>
</evidence>
<dbReference type="PANTHER" id="PTHR47723">
    <property type="entry name" value="OS05G0353850 PROTEIN"/>
    <property type="match status" value="1"/>
</dbReference>
<sequence>MLPWLMAPFFAYMEKGGVGKGTMVPSGIKYPIIKPVRWEKSDINWFKLNTDGFVRSFPGLASSGGLIRNCAGDWISGFARNIGITGSAKAEL</sequence>